<keyword evidence="1" id="KW-0812">Transmembrane</keyword>
<dbReference type="Proteomes" id="UP000615446">
    <property type="component" value="Unassembled WGS sequence"/>
</dbReference>
<evidence type="ECO:0000313" key="3">
    <source>
        <dbReference type="Proteomes" id="UP000615446"/>
    </source>
</evidence>
<keyword evidence="1" id="KW-1133">Transmembrane helix</keyword>
<organism evidence="2 3">
    <name type="scientific">Rhizophagus clarus</name>
    <dbReference type="NCBI Taxonomy" id="94130"/>
    <lineage>
        <taxon>Eukaryota</taxon>
        <taxon>Fungi</taxon>
        <taxon>Fungi incertae sedis</taxon>
        <taxon>Mucoromycota</taxon>
        <taxon>Glomeromycotina</taxon>
        <taxon>Glomeromycetes</taxon>
        <taxon>Glomerales</taxon>
        <taxon>Glomeraceae</taxon>
        <taxon>Rhizophagus</taxon>
    </lineage>
</organism>
<proteinExistence type="predicted"/>
<name>A0A8H3QQK0_9GLOM</name>
<dbReference type="OrthoDB" id="1107553at2759"/>
<gene>
    <name evidence="2" type="ORF">RCL2_001512900</name>
</gene>
<feature type="transmembrane region" description="Helical" evidence="1">
    <location>
        <begin position="462"/>
        <end position="481"/>
    </location>
</feature>
<dbReference type="AlphaFoldDB" id="A0A8H3QQK0"/>
<dbReference type="EMBL" id="BLAL01000176">
    <property type="protein sequence ID" value="GES88161.1"/>
    <property type="molecule type" value="Genomic_DNA"/>
</dbReference>
<dbReference type="SUPFAM" id="SSF52047">
    <property type="entry name" value="RNI-like"/>
    <property type="match status" value="1"/>
</dbReference>
<comment type="caution">
    <text evidence="2">The sequence shown here is derived from an EMBL/GenBank/DDBJ whole genome shotgun (WGS) entry which is preliminary data.</text>
</comment>
<dbReference type="Gene3D" id="3.80.10.10">
    <property type="entry name" value="Ribonuclease Inhibitor"/>
    <property type="match status" value="1"/>
</dbReference>
<reference evidence="2" key="1">
    <citation type="submission" date="2019-10" db="EMBL/GenBank/DDBJ databases">
        <title>Conservation and host-specific expression of non-tandemly repeated heterogenous ribosome RNA gene in arbuscular mycorrhizal fungi.</title>
        <authorList>
            <person name="Maeda T."/>
            <person name="Kobayashi Y."/>
            <person name="Nakagawa T."/>
            <person name="Ezawa T."/>
            <person name="Yamaguchi K."/>
            <person name="Bino T."/>
            <person name="Nishimoto Y."/>
            <person name="Shigenobu S."/>
            <person name="Kawaguchi M."/>
        </authorList>
    </citation>
    <scope>NUCLEOTIDE SEQUENCE</scope>
    <source>
        <strain evidence="2">HR1</strain>
    </source>
</reference>
<sequence>MTSQLLTDCLNEIIEHLKEDCHTLHSCLLVNRLWCEISVRILWRNIGNFESSCQSIINSSILNTLFTCLPNESKEILHRNEIFISIPISKQPLFNYAKFCKALSIYEIGRLVDNIFRNKISFNSLSLKDRNYIVTNEFIKMFSNQISSLKKLSCYHNYYPIKFSFPYFPGVRDLSELHCCSCLPPNFFYQLSQLCHNLRTLSIDFDSYNISNELKELISLQKNLKNLKLSAKISSCASIIPTLKKHSNTVTKLHLYGNSNNLPYSFVSSFTNLQEFIFSFMGGSNFEDFRMLQYVNFSKLQTLKIPYQFPKPEYLMKFLENNGKNLKNFYTDESNKDLSLSIPDFCPNLKSLFLLFHKDELDALKTIFIKCQHLESIKVWCGKGYFNEYLSEKEIFDTVARYSPNNFCKLKIYSLSNSHVSLKDLESFFISWRKRIPKKPLSLINIKGACTSFDDYEENMKIIIAVFELLGSLLSIGSLVFNK</sequence>
<protein>
    <recommendedName>
        <fullName evidence="4">F-box domain-containing protein</fullName>
    </recommendedName>
</protein>
<dbReference type="InterPro" id="IPR032675">
    <property type="entry name" value="LRR_dom_sf"/>
</dbReference>
<evidence type="ECO:0008006" key="4">
    <source>
        <dbReference type="Google" id="ProtNLM"/>
    </source>
</evidence>
<keyword evidence="1" id="KW-0472">Membrane</keyword>
<evidence type="ECO:0000256" key="1">
    <source>
        <dbReference type="SAM" id="Phobius"/>
    </source>
</evidence>
<accession>A0A8H3QQK0</accession>
<evidence type="ECO:0000313" key="2">
    <source>
        <dbReference type="EMBL" id="GES88161.1"/>
    </source>
</evidence>